<protein>
    <submittedName>
        <fullName evidence="2">Cupin domain-containing protein</fullName>
    </submittedName>
</protein>
<proteinExistence type="predicted"/>
<dbReference type="CDD" id="cd02219">
    <property type="entry name" value="cupin_YjlB-like"/>
    <property type="match status" value="1"/>
</dbReference>
<name>A0A5R9KFT2_9BACT</name>
<dbReference type="InterPro" id="IPR014500">
    <property type="entry name" value="UCP019307_cupin"/>
</dbReference>
<dbReference type="RefSeq" id="WP_138281591.1">
    <property type="nucleotide sequence ID" value="NZ_BMGE01000002.1"/>
</dbReference>
<dbReference type="Proteomes" id="UP000309788">
    <property type="component" value="Unassembled WGS sequence"/>
</dbReference>
<dbReference type="OrthoDB" id="9791759at2"/>
<dbReference type="AlphaFoldDB" id="A0A5R9KFT2"/>
<dbReference type="EMBL" id="VCEI01000021">
    <property type="protein sequence ID" value="TLU94965.1"/>
    <property type="molecule type" value="Genomic_DNA"/>
</dbReference>
<keyword evidence="3" id="KW-1185">Reference proteome</keyword>
<comment type="caution">
    <text evidence="2">The sequence shown here is derived from an EMBL/GenBank/DDBJ whole genome shotgun (WGS) entry which is preliminary data.</text>
</comment>
<dbReference type="InterPro" id="IPR011051">
    <property type="entry name" value="RmlC_Cupin_sf"/>
</dbReference>
<reference evidence="2 3" key="1">
    <citation type="submission" date="2019-05" db="EMBL/GenBank/DDBJ databases">
        <authorList>
            <person name="Qu J.-H."/>
        </authorList>
    </citation>
    <scope>NUCLEOTIDE SEQUENCE [LARGE SCALE GENOMIC DNA]</scope>
    <source>
        <strain evidence="2 3">Z12</strain>
    </source>
</reference>
<dbReference type="PIRSF" id="PIRSF019307">
    <property type="entry name" value="UCP019307"/>
    <property type="match status" value="1"/>
</dbReference>
<dbReference type="InterPro" id="IPR014710">
    <property type="entry name" value="RmlC-like_jellyroll"/>
</dbReference>
<dbReference type="SUPFAM" id="SSF51182">
    <property type="entry name" value="RmlC-like cupins"/>
    <property type="match status" value="1"/>
</dbReference>
<feature type="domain" description="Cupin type-2" evidence="1">
    <location>
        <begin position="64"/>
        <end position="111"/>
    </location>
</feature>
<evidence type="ECO:0000313" key="2">
    <source>
        <dbReference type="EMBL" id="TLU94965.1"/>
    </source>
</evidence>
<accession>A0A5R9KFT2</accession>
<gene>
    <name evidence="2" type="ORF">FEM55_12210</name>
</gene>
<dbReference type="Pfam" id="PF07883">
    <property type="entry name" value="Cupin_2"/>
    <property type="match status" value="1"/>
</dbReference>
<evidence type="ECO:0000259" key="1">
    <source>
        <dbReference type="Pfam" id="PF07883"/>
    </source>
</evidence>
<dbReference type="InterPro" id="IPR013096">
    <property type="entry name" value="Cupin_2"/>
</dbReference>
<organism evidence="2 3">
    <name type="scientific">Dyadobacter sediminis</name>
    <dbReference type="NCBI Taxonomy" id="1493691"/>
    <lineage>
        <taxon>Bacteria</taxon>
        <taxon>Pseudomonadati</taxon>
        <taxon>Bacteroidota</taxon>
        <taxon>Cytophagia</taxon>
        <taxon>Cytophagales</taxon>
        <taxon>Spirosomataceae</taxon>
        <taxon>Dyadobacter</taxon>
    </lineage>
</organism>
<dbReference type="Gene3D" id="2.60.120.10">
    <property type="entry name" value="Jelly Rolls"/>
    <property type="match status" value="1"/>
</dbReference>
<dbReference type="PANTHER" id="PTHR36448:SF2">
    <property type="entry name" value="CUPIN TYPE-1 DOMAIN-CONTAINING PROTEIN"/>
    <property type="match status" value="1"/>
</dbReference>
<dbReference type="PANTHER" id="PTHR36448">
    <property type="entry name" value="BLR7373 PROTEIN"/>
    <property type="match status" value="1"/>
</dbReference>
<evidence type="ECO:0000313" key="3">
    <source>
        <dbReference type="Proteomes" id="UP000309788"/>
    </source>
</evidence>
<dbReference type="InterPro" id="IPR047121">
    <property type="entry name" value="YjiB-like"/>
</dbReference>
<sequence>MSILNIKPETFLFSDDGKIPNSKFPLVVYRNAFSERSLQGAAWIEQRFESNNWTNSWRNGVFSYHHYHSISHEVLAVYAGNALLHMGGEKGEKITVNAGDILIIPAGVGHKKQDASADFAVVGAYPNGSDYDILRGEPGDRPKAQQNIARVPMPELDPLYGKSGELSKIWI</sequence>